<protein>
    <submittedName>
        <fullName evidence="1">Uncharacterized protein</fullName>
    </submittedName>
</protein>
<dbReference type="EMBL" id="JAGFNK010000216">
    <property type="protein sequence ID" value="KAI9457878.1"/>
    <property type="molecule type" value="Genomic_DNA"/>
</dbReference>
<gene>
    <name evidence="1" type="ORF">F5148DRAFT_1369529</name>
</gene>
<reference evidence="1" key="1">
    <citation type="submission" date="2021-03" db="EMBL/GenBank/DDBJ databases">
        <title>Evolutionary priming and transition to the ectomycorrhizal habit in an iconic lineage of mushroom-forming fungi: is preadaptation a requirement?</title>
        <authorList>
            <consortium name="DOE Joint Genome Institute"/>
            <person name="Looney B.P."/>
            <person name="Miyauchi S."/>
            <person name="Morin E."/>
            <person name="Drula E."/>
            <person name="Courty P.E."/>
            <person name="Chicoki N."/>
            <person name="Fauchery L."/>
            <person name="Kohler A."/>
            <person name="Kuo A."/>
            <person name="LaButti K."/>
            <person name="Pangilinan J."/>
            <person name="Lipzen A."/>
            <person name="Riley R."/>
            <person name="Andreopoulos W."/>
            <person name="He G."/>
            <person name="Johnson J."/>
            <person name="Barry K.W."/>
            <person name="Grigoriev I.V."/>
            <person name="Nagy L."/>
            <person name="Hibbett D."/>
            <person name="Henrissat B."/>
            <person name="Matheny P.B."/>
            <person name="Labbe J."/>
            <person name="Martin A.F."/>
        </authorList>
    </citation>
    <scope>NUCLEOTIDE SEQUENCE</scope>
    <source>
        <strain evidence="1">BPL698</strain>
    </source>
</reference>
<evidence type="ECO:0000313" key="1">
    <source>
        <dbReference type="EMBL" id="KAI9457878.1"/>
    </source>
</evidence>
<dbReference type="Proteomes" id="UP001207468">
    <property type="component" value="Unassembled WGS sequence"/>
</dbReference>
<sequence length="475" mass="52831">MYKWKGFERNSKTTSAEASDEILGPLRVVLDLSSEGASIAGILPVRAVEAAGGGGVVQGGKGVERGRQEHRQLIHNTRSLLVVGEVQRILHGAGSVLSMLGDFMKPTAVKMCRSLLLCAARSSTTICGPSRVSLKQWSLDRVTINTLPDDALLEIFDFYVNHLTGTNEWHRLVHVANIVTPLPDSFLGGSAPLLRHLSLDNCPFPGISKLLWSSKQLVELYLYNIPDSDYISPQDLVTALSVLSRLEALYLGFRSPLYPASRPPPPLTRSVLPALRELAFKGVHEYLEDLSAQIEAPLLTRLIIIFFMDIDFVVPQLHRLISQAESFNSCDKATVRTSNSAIEFAIFRKSPLFPDLSLLICCRELDRQPASLAQLDITCYAPQSHWKYDMETAQWLELLAPFTAMKDLRLTHQVAPHVCQALEELVGERVTEVLPALQNIFLVGLEPLESVPKYMERFVAARKLSAHPVAVHRWE</sequence>
<name>A0ACC0U1I0_9AGAM</name>
<comment type="caution">
    <text evidence="1">The sequence shown here is derived from an EMBL/GenBank/DDBJ whole genome shotgun (WGS) entry which is preliminary data.</text>
</comment>
<accession>A0ACC0U1I0</accession>
<organism evidence="1 2">
    <name type="scientific">Russula earlei</name>
    <dbReference type="NCBI Taxonomy" id="71964"/>
    <lineage>
        <taxon>Eukaryota</taxon>
        <taxon>Fungi</taxon>
        <taxon>Dikarya</taxon>
        <taxon>Basidiomycota</taxon>
        <taxon>Agaricomycotina</taxon>
        <taxon>Agaricomycetes</taxon>
        <taxon>Russulales</taxon>
        <taxon>Russulaceae</taxon>
        <taxon>Russula</taxon>
    </lineage>
</organism>
<proteinExistence type="predicted"/>
<evidence type="ECO:0000313" key="2">
    <source>
        <dbReference type="Proteomes" id="UP001207468"/>
    </source>
</evidence>
<keyword evidence="2" id="KW-1185">Reference proteome</keyword>